<dbReference type="InterPro" id="IPR032675">
    <property type="entry name" value="LRR_dom_sf"/>
</dbReference>
<feature type="compositionally biased region" description="Polar residues" evidence="4">
    <location>
        <begin position="334"/>
        <end position="353"/>
    </location>
</feature>
<evidence type="ECO:0000313" key="5">
    <source>
        <dbReference type="EMBL" id="CAJ1400691.1"/>
    </source>
</evidence>
<dbReference type="GO" id="GO:0005096">
    <property type="term" value="F:GTPase activator activity"/>
    <property type="evidence" value="ECO:0007669"/>
    <property type="project" value="UniProtKB-KW"/>
</dbReference>
<feature type="region of interest" description="Disordered" evidence="4">
    <location>
        <begin position="334"/>
        <end position="518"/>
    </location>
</feature>
<name>A0AA36J7N9_9DINO</name>
<proteinExistence type="predicted"/>
<dbReference type="GO" id="GO:0005634">
    <property type="term" value="C:nucleus"/>
    <property type="evidence" value="ECO:0007669"/>
    <property type="project" value="TreeGrafter"/>
</dbReference>
<dbReference type="PANTHER" id="PTHR24113:SF12">
    <property type="entry name" value="RAN GTPASE-ACTIVATING PROTEIN 1"/>
    <property type="match status" value="1"/>
</dbReference>
<dbReference type="InterPro" id="IPR001611">
    <property type="entry name" value="Leu-rich_rpt"/>
</dbReference>
<dbReference type="GO" id="GO:0031267">
    <property type="term" value="F:small GTPase binding"/>
    <property type="evidence" value="ECO:0007669"/>
    <property type="project" value="TreeGrafter"/>
</dbReference>
<sequence>MASAPVDFTEVKEEDSALEEGTLIAQAPPVDAGGAFEDEEQPIVEAGTVIAQVPPAEEDSESEDEEEEPPIVEGTLISQGTADAEADASGQPDAEEDQERWRQKRWRSPDPTDDVDGRRERPPSYGRRKAVAVLNLQRSWIKSAEDVRWHLEQDDSVAASSTSLLDYQEVDFSNNKMTNMGLSEVVKLCKRCPGLRVLKLFGNAIDDEGAMELASIMRYCRVLEQLHLSHNWITEKGVVALVEQAVEHLEDAYQHPLWLRVEKNRLADAPRCAQELLERYPKILCPREDRRRCTNRTCINQCRIHIPFLIDERSGKGKDWRNWKFEDGYSNSRYGGHNSWSSHKSWRQPSRSRTPPCAVRLRERDSRRERTPIHRREVYYREITTYPQPQKPRAPREARERREPRRAPTPPQPRRRRASPRREVLSPPRARARWEPEQPRRNRIPDPPVAARATRPVQPPPRPPVRRPPSPPRPKAHQPTAAPQPEESEYDSYDYYTDYSSDEAPPIPPAGHVVVPPVKAPQGPLRYARAPPLTNHQQAQEIYQRRAPFPQAVGQRAGMEVYNKRRR</sequence>
<keyword evidence="3" id="KW-0677">Repeat</keyword>
<dbReference type="Proteomes" id="UP001178507">
    <property type="component" value="Unassembled WGS sequence"/>
</dbReference>
<dbReference type="EMBL" id="CAUJNA010003381">
    <property type="protein sequence ID" value="CAJ1400691.1"/>
    <property type="molecule type" value="Genomic_DNA"/>
</dbReference>
<dbReference type="Pfam" id="PF13516">
    <property type="entry name" value="LRR_6"/>
    <property type="match status" value="2"/>
</dbReference>
<reference evidence="5" key="1">
    <citation type="submission" date="2023-08" db="EMBL/GenBank/DDBJ databases">
        <authorList>
            <person name="Chen Y."/>
            <person name="Shah S."/>
            <person name="Dougan E. K."/>
            <person name="Thang M."/>
            <person name="Chan C."/>
        </authorList>
    </citation>
    <scope>NUCLEOTIDE SEQUENCE</scope>
</reference>
<feature type="compositionally biased region" description="Basic and acidic residues" evidence="4">
    <location>
        <begin position="394"/>
        <end position="406"/>
    </location>
</feature>
<evidence type="ECO:0000256" key="2">
    <source>
        <dbReference type="ARBA" id="ARBA00022614"/>
    </source>
</evidence>
<gene>
    <name evidence="5" type="ORF">EVOR1521_LOCUS23988</name>
</gene>
<comment type="caution">
    <text evidence="5">The sequence shown here is derived from an EMBL/GenBank/DDBJ whole genome shotgun (WGS) entry which is preliminary data.</text>
</comment>
<keyword evidence="6" id="KW-1185">Reference proteome</keyword>
<evidence type="ECO:0000313" key="6">
    <source>
        <dbReference type="Proteomes" id="UP001178507"/>
    </source>
</evidence>
<dbReference type="GO" id="GO:0005829">
    <property type="term" value="C:cytosol"/>
    <property type="evidence" value="ECO:0007669"/>
    <property type="project" value="TreeGrafter"/>
</dbReference>
<feature type="compositionally biased region" description="Basic and acidic residues" evidence="4">
    <location>
        <begin position="360"/>
        <end position="380"/>
    </location>
</feature>
<organism evidence="5 6">
    <name type="scientific">Effrenium voratum</name>
    <dbReference type="NCBI Taxonomy" id="2562239"/>
    <lineage>
        <taxon>Eukaryota</taxon>
        <taxon>Sar</taxon>
        <taxon>Alveolata</taxon>
        <taxon>Dinophyceae</taxon>
        <taxon>Suessiales</taxon>
        <taxon>Symbiodiniaceae</taxon>
        <taxon>Effrenium</taxon>
    </lineage>
</organism>
<dbReference type="GO" id="GO:0048471">
    <property type="term" value="C:perinuclear region of cytoplasm"/>
    <property type="evidence" value="ECO:0007669"/>
    <property type="project" value="TreeGrafter"/>
</dbReference>
<evidence type="ECO:0000256" key="1">
    <source>
        <dbReference type="ARBA" id="ARBA00022468"/>
    </source>
</evidence>
<protein>
    <submittedName>
        <fullName evidence="5">Uncharacterized protein</fullName>
    </submittedName>
</protein>
<feature type="compositionally biased region" description="Basic and acidic residues" evidence="4">
    <location>
        <begin position="432"/>
        <end position="444"/>
    </location>
</feature>
<feature type="compositionally biased region" description="Basic and acidic residues" evidence="4">
    <location>
        <begin position="107"/>
        <end position="122"/>
    </location>
</feature>
<feature type="compositionally biased region" description="Acidic residues" evidence="4">
    <location>
        <begin position="56"/>
        <end position="70"/>
    </location>
</feature>
<feature type="compositionally biased region" description="Low complexity" evidence="4">
    <location>
        <begin position="493"/>
        <end position="503"/>
    </location>
</feature>
<feature type="compositionally biased region" description="Pro residues" evidence="4">
    <location>
        <begin position="457"/>
        <end position="473"/>
    </location>
</feature>
<keyword evidence="2" id="KW-0433">Leucine-rich repeat</keyword>
<evidence type="ECO:0000256" key="4">
    <source>
        <dbReference type="SAM" id="MobiDB-lite"/>
    </source>
</evidence>
<dbReference type="GO" id="GO:0006913">
    <property type="term" value="P:nucleocytoplasmic transport"/>
    <property type="evidence" value="ECO:0007669"/>
    <property type="project" value="TreeGrafter"/>
</dbReference>
<dbReference type="Gene3D" id="3.80.10.10">
    <property type="entry name" value="Ribonuclease Inhibitor"/>
    <property type="match status" value="1"/>
</dbReference>
<dbReference type="PANTHER" id="PTHR24113">
    <property type="entry name" value="RAN GTPASE-ACTIVATING PROTEIN 1"/>
    <property type="match status" value="1"/>
</dbReference>
<keyword evidence="1" id="KW-0343">GTPase activation</keyword>
<accession>A0AA36J7N9</accession>
<dbReference type="SUPFAM" id="SSF52047">
    <property type="entry name" value="RNI-like"/>
    <property type="match status" value="1"/>
</dbReference>
<dbReference type="InterPro" id="IPR027038">
    <property type="entry name" value="RanGap"/>
</dbReference>
<dbReference type="AlphaFoldDB" id="A0AA36J7N9"/>
<feature type="region of interest" description="Disordered" evidence="4">
    <location>
        <begin position="1"/>
        <end position="126"/>
    </location>
</feature>
<evidence type="ECO:0000256" key="3">
    <source>
        <dbReference type="ARBA" id="ARBA00022737"/>
    </source>
</evidence>